<keyword evidence="7" id="KW-0812">Transmembrane</keyword>
<dbReference type="AlphaFoldDB" id="F4Q4E7"/>
<dbReference type="GO" id="GO:0003964">
    <property type="term" value="F:RNA-directed DNA polymerase activity"/>
    <property type="evidence" value="ECO:0007669"/>
    <property type="project" value="UniProtKB-KW"/>
</dbReference>
<evidence type="ECO:0000256" key="1">
    <source>
        <dbReference type="ARBA" id="ARBA00022679"/>
    </source>
</evidence>
<dbReference type="InterPro" id="IPR050951">
    <property type="entry name" value="Retrovirus_Pol_polyprotein"/>
</dbReference>
<dbReference type="STRING" id="1054147.F4Q4E7"/>
<feature type="transmembrane region" description="Helical" evidence="7">
    <location>
        <begin position="637"/>
        <end position="657"/>
    </location>
</feature>
<dbReference type="RefSeq" id="XP_004355493.1">
    <property type="nucleotide sequence ID" value="XM_004355440.1"/>
</dbReference>
<keyword evidence="7" id="KW-1133">Transmembrane helix</keyword>
<dbReference type="InterPro" id="IPR043502">
    <property type="entry name" value="DNA/RNA_pol_sf"/>
</dbReference>
<dbReference type="Proteomes" id="UP000007797">
    <property type="component" value="Unassembled WGS sequence"/>
</dbReference>
<dbReference type="GeneID" id="14869888"/>
<evidence type="ECO:0000256" key="3">
    <source>
        <dbReference type="ARBA" id="ARBA00022722"/>
    </source>
</evidence>
<feature type="domain" description="Reverse transcriptase RNase H-like" evidence="9">
    <location>
        <begin position="211"/>
        <end position="315"/>
    </location>
</feature>
<feature type="domain" description="Reverse transcriptase" evidence="8">
    <location>
        <begin position="13"/>
        <end position="116"/>
    </location>
</feature>
<keyword evidence="3" id="KW-0540">Nuclease</keyword>
<dbReference type="GO" id="GO:0016787">
    <property type="term" value="F:hydrolase activity"/>
    <property type="evidence" value="ECO:0007669"/>
    <property type="project" value="UniProtKB-KW"/>
</dbReference>
<evidence type="ECO:0000256" key="4">
    <source>
        <dbReference type="ARBA" id="ARBA00022759"/>
    </source>
</evidence>
<organism evidence="10 11">
    <name type="scientific">Cavenderia fasciculata</name>
    <name type="common">Slime mold</name>
    <name type="synonym">Dictyostelium fasciculatum</name>
    <dbReference type="NCBI Taxonomy" id="261658"/>
    <lineage>
        <taxon>Eukaryota</taxon>
        <taxon>Amoebozoa</taxon>
        <taxon>Evosea</taxon>
        <taxon>Eumycetozoa</taxon>
        <taxon>Dictyostelia</taxon>
        <taxon>Acytosteliales</taxon>
        <taxon>Cavenderiaceae</taxon>
        <taxon>Cavenderia</taxon>
    </lineage>
</organism>
<evidence type="ECO:0000259" key="8">
    <source>
        <dbReference type="Pfam" id="PF00078"/>
    </source>
</evidence>
<dbReference type="InterPro" id="IPR000477">
    <property type="entry name" value="RT_dom"/>
</dbReference>
<dbReference type="Pfam" id="PF00078">
    <property type="entry name" value="RVT_1"/>
    <property type="match status" value="1"/>
</dbReference>
<dbReference type="CDD" id="cd09274">
    <property type="entry name" value="RNase_HI_RT_Ty3"/>
    <property type="match status" value="1"/>
</dbReference>
<feature type="transmembrane region" description="Helical" evidence="7">
    <location>
        <begin position="603"/>
        <end position="625"/>
    </location>
</feature>
<evidence type="ECO:0000256" key="7">
    <source>
        <dbReference type="SAM" id="Phobius"/>
    </source>
</evidence>
<gene>
    <name evidence="10" type="ORF">DFA_07990</name>
</gene>
<dbReference type="Gene3D" id="3.10.10.10">
    <property type="entry name" value="HIV Type 1 Reverse Transcriptase, subunit A, domain 1"/>
    <property type="match status" value="1"/>
</dbReference>
<dbReference type="PANTHER" id="PTHR37984">
    <property type="entry name" value="PROTEIN CBG26694"/>
    <property type="match status" value="1"/>
</dbReference>
<keyword evidence="7" id="KW-0472">Membrane</keyword>
<feature type="transmembrane region" description="Helical" evidence="7">
    <location>
        <begin position="476"/>
        <end position="497"/>
    </location>
</feature>
<keyword evidence="4" id="KW-0255">Endonuclease</keyword>
<keyword evidence="2" id="KW-0548">Nucleotidyltransferase</keyword>
<sequence>MVRPFNHINMFLINLVEASRPFTAFSFEGIQYMYNRACFGLKNAPAVFNRWFSSILMKAIERQYYERFVDDLNIHTMKKDINLHVKLLHKTLTAMRENYVYANASKMHWFVEQIPFGGSLISHKAIRPLYDIAQAVLTMPPPQTISEMRSFLGSINFYRHFLGHVGPQIHRLSEFTKGKVKKIKLSPTDIKDFDDIKNALCADTVLMNPHYDRPFHVYTDASDVGSGLMIAQEDDNKRLRPILFDSRKFDSAQKNYDTKDRELLAVVHAVEKYDYLLRSRPFILYTDHKNMVHFRLYQDSGNSRHVRWGDLLSRYNYSTQFIEGEKNCMADYLSRTPSFYNPWSGNLLNEIIKSYTLSQDVSTSNWFSKMKIREDVVHIDNVYYWIHNDTKRAVVLNKDHIKLLNWLFGLSLESLINGKVFARDIINSFECSPSLSLASLSYTHSTTDNLIKLSLSTSSKKEEREMTTSSKVGGCYFSKIVIIEFIAVCVVAVLFTISAMSYWYQTESTITLYCRGQYTNPNYNQTIYLKTNYLLEDYEVTEDEVGSWAGAGVTNCGYSQQDLPFEPQQYNMTSGDGNCLFFNAIAYLIYSVTPSKMIELTRFLSAMMWISASLGGVAIIFISIYKCFAKNKKNHSVPMTIFWALVFVFPLMTIFSFIDFQKDVENPQFIFMSGSISCTFTSAIVTSTSYMAGFIMAITTLFPSFGFFVFRLTRKLKKLSKNNKKSSYSIIQ</sequence>
<evidence type="ECO:0000256" key="2">
    <source>
        <dbReference type="ARBA" id="ARBA00022695"/>
    </source>
</evidence>
<evidence type="ECO:0008006" key="12">
    <source>
        <dbReference type="Google" id="ProtNLM"/>
    </source>
</evidence>
<feature type="transmembrane region" description="Helical" evidence="7">
    <location>
        <begin position="691"/>
        <end position="712"/>
    </location>
</feature>
<evidence type="ECO:0000256" key="5">
    <source>
        <dbReference type="ARBA" id="ARBA00022801"/>
    </source>
</evidence>
<dbReference type="KEGG" id="dfa:DFA_07990"/>
<dbReference type="SUPFAM" id="SSF56672">
    <property type="entry name" value="DNA/RNA polymerases"/>
    <property type="match status" value="1"/>
</dbReference>
<dbReference type="InterPro" id="IPR041373">
    <property type="entry name" value="RT_RNaseH"/>
</dbReference>
<keyword evidence="6" id="KW-0695">RNA-directed DNA polymerase</keyword>
<accession>F4Q4E7</accession>
<protein>
    <recommendedName>
        <fullName evidence="12">Reverse transcriptase/retrotransposon-derived protein RNase H-like domain-containing protein</fullName>
    </recommendedName>
</protein>
<dbReference type="InterPro" id="IPR043128">
    <property type="entry name" value="Rev_trsase/Diguanyl_cyclase"/>
</dbReference>
<evidence type="ECO:0000256" key="6">
    <source>
        <dbReference type="ARBA" id="ARBA00022918"/>
    </source>
</evidence>
<keyword evidence="1" id="KW-0808">Transferase</keyword>
<dbReference type="PANTHER" id="PTHR37984:SF5">
    <property type="entry name" value="PROTEIN NYNRIN-LIKE"/>
    <property type="match status" value="1"/>
</dbReference>
<keyword evidence="5" id="KW-0378">Hydrolase</keyword>
<reference evidence="11" key="1">
    <citation type="journal article" date="2011" name="Genome Res.">
        <title>Phylogeny-wide analysis of social amoeba genomes highlights ancient origins for complex intercellular communication.</title>
        <authorList>
            <person name="Heidel A.J."/>
            <person name="Lawal H.M."/>
            <person name="Felder M."/>
            <person name="Schilde C."/>
            <person name="Helps N.R."/>
            <person name="Tunggal B."/>
            <person name="Rivero F."/>
            <person name="John U."/>
            <person name="Schleicher M."/>
            <person name="Eichinger L."/>
            <person name="Platzer M."/>
            <person name="Noegel A.A."/>
            <person name="Schaap P."/>
            <person name="Gloeckner G."/>
        </authorList>
    </citation>
    <scope>NUCLEOTIDE SEQUENCE [LARGE SCALE GENOMIC DNA]</scope>
    <source>
        <strain evidence="11">SH3</strain>
    </source>
</reference>
<feature type="transmembrane region" description="Helical" evidence="7">
    <location>
        <begin position="669"/>
        <end position="685"/>
    </location>
</feature>
<evidence type="ECO:0000313" key="11">
    <source>
        <dbReference type="Proteomes" id="UP000007797"/>
    </source>
</evidence>
<dbReference type="Pfam" id="PF17917">
    <property type="entry name" value="RT_RNaseH"/>
    <property type="match status" value="1"/>
</dbReference>
<name>F4Q4E7_CACFS</name>
<dbReference type="EMBL" id="GL883021">
    <property type="protein sequence ID" value="EGG17009.1"/>
    <property type="molecule type" value="Genomic_DNA"/>
</dbReference>
<dbReference type="GO" id="GO:0004519">
    <property type="term" value="F:endonuclease activity"/>
    <property type="evidence" value="ECO:0007669"/>
    <property type="project" value="UniProtKB-KW"/>
</dbReference>
<dbReference type="OrthoDB" id="8057740at2759"/>
<keyword evidence="11" id="KW-1185">Reference proteome</keyword>
<proteinExistence type="predicted"/>
<evidence type="ECO:0000259" key="9">
    <source>
        <dbReference type="Pfam" id="PF17917"/>
    </source>
</evidence>
<dbReference type="Gene3D" id="3.30.70.270">
    <property type="match status" value="2"/>
</dbReference>
<evidence type="ECO:0000313" key="10">
    <source>
        <dbReference type="EMBL" id="EGG17009.1"/>
    </source>
</evidence>